<evidence type="ECO:0000313" key="2">
    <source>
        <dbReference type="EMBL" id="GAQ86555.1"/>
    </source>
</evidence>
<dbReference type="EMBL" id="DF237245">
    <property type="protein sequence ID" value="GAQ86555.1"/>
    <property type="molecule type" value="Genomic_DNA"/>
</dbReference>
<reference evidence="2 3" key="1">
    <citation type="journal article" date="2014" name="Nat. Commun.">
        <title>Klebsormidium flaccidum genome reveals primary factors for plant terrestrial adaptation.</title>
        <authorList>
            <person name="Hori K."/>
            <person name="Maruyama F."/>
            <person name="Fujisawa T."/>
            <person name="Togashi T."/>
            <person name="Yamamoto N."/>
            <person name="Seo M."/>
            <person name="Sato S."/>
            <person name="Yamada T."/>
            <person name="Mori H."/>
            <person name="Tajima N."/>
            <person name="Moriyama T."/>
            <person name="Ikeuchi M."/>
            <person name="Watanabe M."/>
            <person name="Wada H."/>
            <person name="Kobayashi K."/>
            <person name="Saito M."/>
            <person name="Masuda T."/>
            <person name="Sasaki-Sekimoto Y."/>
            <person name="Mashiguchi K."/>
            <person name="Awai K."/>
            <person name="Shimojima M."/>
            <person name="Masuda S."/>
            <person name="Iwai M."/>
            <person name="Nobusawa T."/>
            <person name="Narise T."/>
            <person name="Kondo S."/>
            <person name="Saito H."/>
            <person name="Sato R."/>
            <person name="Murakawa M."/>
            <person name="Ihara Y."/>
            <person name="Oshima-Yamada Y."/>
            <person name="Ohtaka K."/>
            <person name="Satoh M."/>
            <person name="Sonobe K."/>
            <person name="Ishii M."/>
            <person name="Ohtani R."/>
            <person name="Kanamori-Sato M."/>
            <person name="Honoki R."/>
            <person name="Miyazaki D."/>
            <person name="Mochizuki H."/>
            <person name="Umetsu J."/>
            <person name="Higashi K."/>
            <person name="Shibata D."/>
            <person name="Kamiya Y."/>
            <person name="Sato N."/>
            <person name="Nakamura Y."/>
            <person name="Tabata S."/>
            <person name="Ida S."/>
            <person name="Kurokawa K."/>
            <person name="Ohta H."/>
        </authorList>
    </citation>
    <scope>NUCLEOTIDE SEQUENCE [LARGE SCALE GENOMIC DNA]</scope>
    <source>
        <strain evidence="2 3">NIES-2285</strain>
    </source>
</reference>
<keyword evidence="3" id="KW-1185">Reference proteome</keyword>
<evidence type="ECO:0000313" key="3">
    <source>
        <dbReference type="Proteomes" id="UP000054558"/>
    </source>
</evidence>
<dbReference type="OrthoDB" id="3208495at2759"/>
<protein>
    <submittedName>
        <fullName evidence="2">Uncharacterized protein</fullName>
    </submittedName>
</protein>
<proteinExistence type="predicted"/>
<dbReference type="AlphaFoldDB" id="A0A1Y1I6H5"/>
<feature type="region of interest" description="Disordered" evidence="1">
    <location>
        <begin position="425"/>
        <end position="450"/>
    </location>
</feature>
<dbReference type="InterPro" id="IPR041078">
    <property type="entry name" value="Plavaka"/>
</dbReference>
<dbReference type="Proteomes" id="UP000054558">
    <property type="component" value="Unassembled WGS sequence"/>
</dbReference>
<dbReference type="Pfam" id="PF18759">
    <property type="entry name" value="Plavaka"/>
    <property type="match status" value="1"/>
</dbReference>
<gene>
    <name evidence="2" type="ORF">KFL_002960100</name>
</gene>
<sequence length="731" mass="84285">MRQEGDHQDLIFRWRDPVELVRKLYGNKRFRGSFKVYARPIYNKDGERCITDAASADWWLRFQERIDGLVAAVALYSDPTAVSSDMTITGWPVTLTIRNIGPTVRHRGEFAILAGIVAQLQELPEYGFIASSRAFKERRSTLVWQCEIQLLSVLKAASSRGVYMRDPWGVLRKVYPGLHSYSCDLQKAYKLGVVKTGRCLVCLVPVAELNDLEGRWSERTEAFMGEVGCLWNWYEGLDLPDDVRDSYRALVPNTLHGIDLGIWLYLVDGIRDWAKGQYTRQLAAKRLRTVDARLRGMPRESGFRLPRRKGVYMEKKKTYKGYEQRNMMQLFVFAIVGLFKQANGREPFVELILQFLDWYMQLTRRNLPKYHTKASLRKTDKLGIKFGRSAVRFLSGVQKSDFKTAKFHHIPLYTKVIQARGLTSETSCEEGEGSHGRTSKKAYQASNKKNTGEQVMRFNQRRQNVAEYVEGCNTGRRGFRIQRRVMVTALAATEKAARQKKHVLAATRVPLRWEWLRPAGQATYPRFPDPGSRAGKAIVKRIAHQYSDLQHLERCTRVFLAGGLQGVRGDAALLENLPNCQNSEIRVAKHAAIAPGRGSRFQEHVSIAHADPEFHKKPYYSNVAVLAADGSEWYANVRLLFSLTDQRGRNRNLVFVRYLEDYRVPDATTCKRLSWAKYLHRGQHVDEWYDVIELKSILRTVYLVKDWNREGGFYLNRFKWSSEKRYKGNKV</sequence>
<dbReference type="OMA" id="MCTATIS"/>
<evidence type="ECO:0000256" key="1">
    <source>
        <dbReference type="SAM" id="MobiDB-lite"/>
    </source>
</evidence>
<name>A0A1Y1I6H5_KLENI</name>
<accession>A0A1Y1I6H5</accession>
<organism evidence="2 3">
    <name type="scientific">Klebsormidium nitens</name>
    <name type="common">Green alga</name>
    <name type="synonym">Ulothrix nitens</name>
    <dbReference type="NCBI Taxonomy" id="105231"/>
    <lineage>
        <taxon>Eukaryota</taxon>
        <taxon>Viridiplantae</taxon>
        <taxon>Streptophyta</taxon>
        <taxon>Klebsormidiophyceae</taxon>
        <taxon>Klebsormidiales</taxon>
        <taxon>Klebsormidiaceae</taxon>
        <taxon>Klebsormidium</taxon>
    </lineage>
</organism>